<name>A0A485K854_9STRA</name>
<evidence type="ECO:0000313" key="2">
    <source>
        <dbReference type="EMBL" id="VFT79905.1"/>
    </source>
</evidence>
<evidence type="ECO:0000313" key="1">
    <source>
        <dbReference type="EMBL" id="KAF0716696.1"/>
    </source>
</evidence>
<reference evidence="2 3" key="1">
    <citation type="submission" date="2019-03" db="EMBL/GenBank/DDBJ databases">
        <authorList>
            <person name="Gaulin E."/>
            <person name="Dumas B."/>
        </authorList>
    </citation>
    <scope>NUCLEOTIDE SEQUENCE [LARGE SCALE GENOMIC DNA]</scope>
    <source>
        <strain evidence="2">CBS 568.67</strain>
    </source>
</reference>
<reference evidence="1" key="2">
    <citation type="submission" date="2019-06" db="EMBL/GenBank/DDBJ databases">
        <title>Genomics analysis of Aphanomyces spp. identifies a new class of oomycete effector associated with host adaptation.</title>
        <authorList>
            <person name="Gaulin E."/>
        </authorList>
    </citation>
    <scope>NUCLEOTIDE SEQUENCE</scope>
    <source>
        <strain evidence="1">CBS 578.67</strain>
    </source>
</reference>
<accession>A0A485K854</accession>
<proteinExistence type="predicted"/>
<organism evidence="2 3">
    <name type="scientific">Aphanomyces stellatus</name>
    <dbReference type="NCBI Taxonomy" id="120398"/>
    <lineage>
        <taxon>Eukaryota</taxon>
        <taxon>Sar</taxon>
        <taxon>Stramenopiles</taxon>
        <taxon>Oomycota</taxon>
        <taxon>Saprolegniomycetes</taxon>
        <taxon>Saprolegniales</taxon>
        <taxon>Verrucalvaceae</taxon>
        <taxon>Aphanomyces</taxon>
    </lineage>
</organism>
<dbReference type="EMBL" id="VJMH01000366">
    <property type="protein sequence ID" value="KAF0716696.1"/>
    <property type="molecule type" value="Genomic_DNA"/>
</dbReference>
<dbReference type="AlphaFoldDB" id="A0A485K854"/>
<dbReference type="Proteomes" id="UP000332933">
    <property type="component" value="Unassembled WGS sequence"/>
</dbReference>
<dbReference type="EMBL" id="CAADRA010000366">
    <property type="protein sequence ID" value="VFT79905.1"/>
    <property type="molecule type" value="Genomic_DNA"/>
</dbReference>
<protein>
    <submittedName>
        <fullName evidence="2">Aste57867_2712 protein</fullName>
    </submittedName>
</protein>
<gene>
    <name evidence="2" type="primary">Aste57867_2712</name>
    <name evidence="1" type="ORF">As57867_002705</name>
    <name evidence="2" type="ORF">ASTE57867_2712</name>
</gene>
<sequence>MARPKPSMSRGHPSSDATDAAWLSQLHADMKRTTAHVCAIVGLVNSMALATWADASSRPLVEVVEMIKAAHGEHRMMGSAASPRHVHEETKTQLHLTMARRCRDTIKCNDVFNIKLNVDGILIEAGGVKQAVAGRAPHDKEGRVHEVVVGLGPATFAARAGRRRSNFVPHGRGGPFLGCRGFEGGESGCGGEFGGGALFGGGPFFGGVDDAVLFLVEDHGPRWLLLVRVRGLTAAARGDGLGRDSVVFVINRAATAPEER</sequence>
<evidence type="ECO:0000313" key="3">
    <source>
        <dbReference type="Proteomes" id="UP000332933"/>
    </source>
</evidence>
<keyword evidence="3" id="KW-1185">Reference proteome</keyword>